<evidence type="ECO:0000256" key="1">
    <source>
        <dbReference type="SAM" id="Phobius"/>
    </source>
</evidence>
<keyword evidence="1" id="KW-0812">Transmembrane</keyword>
<keyword evidence="1" id="KW-1133">Transmembrane helix</keyword>
<name>X1GAD8_9ZZZZ</name>
<organism evidence="2">
    <name type="scientific">marine sediment metagenome</name>
    <dbReference type="NCBI Taxonomy" id="412755"/>
    <lineage>
        <taxon>unclassified sequences</taxon>
        <taxon>metagenomes</taxon>
        <taxon>ecological metagenomes</taxon>
    </lineage>
</organism>
<feature type="transmembrane region" description="Helical" evidence="1">
    <location>
        <begin position="12"/>
        <end position="36"/>
    </location>
</feature>
<keyword evidence="1" id="KW-0472">Membrane</keyword>
<proteinExistence type="predicted"/>
<evidence type="ECO:0000313" key="2">
    <source>
        <dbReference type="EMBL" id="GAH54876.1"/>
    </source>
</evidence>
<feature type="non-terminal residue" evidence="2">
    <location>
        <position position="1"/>
    </location>
</feature>
<gene>
    <name evidence="2" type="ORF">S03H2_36305</name>
</gene>
<comment type="caution">
    <text evidence="2">The sequence shown here is derived from an EMBL/GenBank/DDBJ whole genome shotgun (WGS) entry which is preliminary data.</text>
</comment>
<sequence length="46" mass="5362">IVYDINPQAPFLISIIVEWSLISFFIVGIWILNPYLVEAIEDKKIK</sequence>
<accession>X1GAD8</accession>
<protein>
    <submittedName>
        <fullName evidence="2">Uncharacterized protein</fullName>
    </submittedName>
</protein>
<dbReference type="AlphaFoldDB" id="X1GAD8"/>
<dbReference type="EMBL" id="BARU01022271">
    <property type="protein sequence ID" value="GAH54876.1"/>
    <property type="molecule type" value="Genomic_DNA"/>
</dbReference>
<reference evidence="2" key="1">
    <citation type="journal article" date="2014" name="Front. Microbiol.">
        <title>High frequency of phylogenetically diverse reductive dehalogenase-homologous genes in deep subseafloor sedimentary metagenomes.</title>
        <authorList>
            <person name="Kawai M."/>
            <person name="Futagami T."/>
            <person name="Toyoda A."/>
            <person name="Takaki Y."/>
            <person name="Nishi S."/>
            <person name="Hori S."/>
            <person name="Arai W."/>
            <person name="Tsubouchi T."/>
            <person name="Morono Y."/>
            <person name="Uchiyama I."/>
            <person name="Ito T."/>
            <person name="Fujiyama A."/>
            <person name="Inagaki F."/>
            <person name="Takami H."/>
        </authorList>
    </citation>
    <scope>NUCLEOTIDE SEQUENCE</scope>
    <source>
        <strain evidence="2">Expedition CK06-06</strain>
    </source>
</reference>